<evidence type="ECO:0000256" key="8">
    <source>
        <dbReference type="ARBA" id="ARBA00048027"/>
    </source>
</evidence>
<dbReference type="PANTHER" id="PTHR43134:SF1">
    <property type="entry name" value="SIGNAL RECOGNITION PARTICLE RECEPTOR SUBUNIT ALPHA"/>
    <property type="match status" value="1"/>
</dbReference>
<comment type="subunit">
    <text evidence="9">Part of the signal recognition particle protein translocation system, which is composed of SRP and FtsY.</text>
</comment>
<dbReference type="InterPro" id="IPR004390">
    <property type="entry name" value="SR_rcpt_FtsY"/>
</dbReference>
<dbReference type="Proteomes" id="UP001240643">
    <property type="component" value="Unassembled WGS sequence"/>
</dbReference>
<keyword evidence="5 9" id="KW-0342">GTP-binding</keyword>
<dbReference type="Pfam" id="PF02881">
    <property type="entry name" value="SRP54_N"/>
    <property type="match status" value="1"/>
</dbReference>
<keyword evidence="6 9" id="KW-0472">Membrane</keyword>
<keyword evidence="1 9" id="KW-1003">Cell membrane</keyword>
<keyword evidence="12" id="KW-1185">Reference proteome</keyword>
<feature type="binding site" evidence="9">
    <location>
        <begin position="295"/>
        <end position="298"/>
    </location>
    <ligand>
        <name>GTP</name>
        <dbReference type="ChEBI" id="CHEBI:37565"/>
    </ligand>
</feature>
<keyword evidence="7 9" id="KW-0675">Receptor</keyword>
<dbReference type="InterPro" id="IPR027417">
    <property type="entry name" value="P-loop_NTPase"/>
</dbReference>
<keyword evidence="3 9" id="KW-0547">Nucleotide-binding</keyword>
<proteinExistence type="inferred from homology"/>
<dbReference type="NCBIfam" id="TIGR00064">
    <property type="entry name" value="ftsY"/>
    <property type="match status" value="1"/>
</dbReference>
<feature type="binding site" evidence="9">
    <location>
        <begin position="148"/>
        <end position="155"/>
    </location>
    <ligand>
        <name>GTP</name>
        <dbReference type="ChEBI" id="CHEBI:37565"/>
    </ligand>
</feature>
<keyword evidence="4 9" id="KW-0378">Hydrolase</keyword>
<dbReference type="EMBL" id="JAUSWO010000001">
    <property type="protein sequence ID" value="MDQ0514063.1"/>
    <property type="molecule type" value="Genomic_DNA"/>
</dbReference>
<dbReference type="InterPro" id="IPR000897">
    <property type="entry name" value="SRP54_GTPase_dom"/>
</dbReference>
<evidence type="ECO:0000313" key="12">
    <source>
        <dbReference type="Proteomes" id="UP001240643"/>
    </source>
</evidence>
<dbReference type="InterPro" id="IPR042101">
    <property type="entry name" value="SRP54_N_sf"/>
</dbReference>
<dbReference type="InterPro" id="IPR036225">
    <property type="entry name" value="SRP/SRP_N"/>
</dbReference>
<dbReference type="SMART" id="SM00962">
    <property type="entry name" value="SRP54"/>
    <property type="match status" value="1"/>
</dbReference>
<dbReference type="Gene3D" id="1.20.120.140">
    <property type="entry name" value="Signal recognition particle SRP54, nucleotide-binding domain"/>
    <property type="match status" value="1"/>
</dbReference>
<comment type="function">
    <text evidence="9">Involved in targeting and insertion of nascent membrane proteins into the cytoplasmic membrane. Acts as a receptor for the complex formed by the signal recognition particle (SRP) and the ribosome-nascent chain (RNC).</text>
</comment>
<organism evidence="11 12">
    <name type="scientific">Mycoplasmoides fastidiosum</name>
    <dbReference type="NCBI Taxonomy" id="92758"/>
    <lineage>
        <taxon>Bacteria</taxon>
        <taxon>Bacillati</taxon>
        <taxon>Mycoplasmatota</taxon>
        <taxon>Mycoplasmoidales</taxon>
        <taxon>Mycoplasmoidaceae</taxon>
        <taxon>Mycoplasmoides</taxon>
    </lineage>
</organism>
<dbReference type="SMART" id="SM00963">
    <property type="entry name" value="SRP54_N"/>
    <property type="match status" value="1"/>
</dbReference>
<evidence type="ECO:0000256" key="1">
    <source>
        <dbReference type="ARBA" id="ARBA00022475"/>
    </source>
</evidence>
<dbReference type="InterPro" id="IPR013822">
    <property type="entry name" value="Signal_recog_particl_SRP54_hlx"/>
</dbReference>
<dbReference type="InterPro" id="IPR003593">
    <property type="entry name" value="AAA+_ATPase"/>
</dbReference>
<evidence type="ECO:0000256" key="5">
    <source>
        <dbReference type="ARBA" id="ARBA00023134"/>
    </source>
</evidence>
<protein>
    <recommendedName>
        <fullName evidence="9">Signal recognition particle receptor FtsY</fullName>
        <shortName evidence="9">SRP receptor</shortName>
        <ecNumber evidence="9">3.6.5.4</ecNumber>
    </recommendedName>
</protein>
<dbReference type="RefSeq" id="WP_256547245.1">
    <property type="nucleotide sequence ID" value="NZ_CP101809.1"/>
</dbReference>
<comment type="caution">
    <text evidence="11">The sequence shown here is derived from an EMBL/GenBank/DDBJ whole genome shotgun (WGS) entry which is preliminary data.</text>
</comment>
<dbReference type="PROSITE" id="PS00300">
    <property type="entry name" value="SRP54"/>
    <property type="match status" value="1"/>
</dbReference>
<feature type="domain" description="SRP54-type proteins GTP-binding" evidence="10">
    <location>
        <begin position="316"/>
        <end position="329"/>
    </location>
</feature>
<reference evidence="11" key="1">
    <citation type="submission" date="2023-07" db="EMBL/GenBank/DDBJ databases">
        <title>Genomic Encyclopedia of Type Strains, Phase IV (KMG-IV): sequencing the most valuable type-strain genomes for metagenomic binning, comparative biology and taxonomic classification.</title>
        <authorList>
            <person name="Goeker M."/>
        </authorList>
    </citation>
    <scope>NUCLEOTIDE SEQUENCE [LARGE SCALE GENOMIC DNA]</scope>
    <source>
        <strain evidence="11">DSM 21204</strain>
    </source>
</reference>
<dbReference type="PANTHER" id="PTHR43134">
    <property type="entry name" value="SIGNAL RECOGNITION PARTICLE RECEPTOR SUBUNIT ALPHA"/>
    <property type="match status" value="1"/>
</dbReference>
<dbReference type="Pfam" id="PF00448">
    <property type="entry name" value="SRP54"/>
    <property type="match status" value="1"/>
</dbReference>
<sequence length="347" mass="38602">MAGFFKRIINKLTKKPNLEKELIQQNQAKADKVLVNVASQEKFNESLKKSATAFSQLVDQVAKDFKQVDDNFVQDLEDVLISFDIGPVTATKITEAIVDEIKYHNVKDVKLIKEIIVDKIFVSYIQDSILDTGLNIRPNQTNVILVMGANGVGKTTTIAKLANMLVKQNKKVLLVAGDTFRAGAIEQLMIWAKRLKINIVTPQKYGQDPVSVVFQGLTKAKDQHYDVVICDTSGRLQNKQNLMKELEKLYRVIKKFDPSAPHETLLVLDALVGQSGLYQAEAFNEAAQITGIILTKMDSTSKGGIIFAIKEAFNIPVKYIGLGESLDDLSSFDLERVVDSITDKLNL</sequence>
<comment type="catalytic activity">
    <reaction evidence="8 9">
        <text>GTP + H2O = GDP + phosphate + H(+)</text>
        <dbReference type="Rhea" id="RHEA:19669"/>
        <dbReference type="ChEBI" id="CHEBI:15377"/>
        <dbReference type="ChEBI" id="CHEBI:15378"/>
        <dbReference type="ChEBI" id="CHEBI:37565"/>
        <dbReference type="ChEBI" id="CHEBI:43474"/>
        <dbReference type="ChEBI" id="CHEBI:58189"/>
        <dbReference type="EC" id="3.6.5.4"/>
    </reaction>
</comment>
<dbReference type="HAMAP" id="MF_00920">
    <property type="entry name" value="FtsY"/>
    <property type="match status" value="1"/>
</dbReference>
<evidence type="ECO:0000259" key="10">
    <source>
        <dbReference type="PROSITE" id="PS00300"/>
    </source>
</evidence>
<accession>A0ABU0LZN6</accession>
<evidence type="ECO:0000256" key="6">
    <source>
        <dbReference type="ARBA" id="ARBA00023136"/>
    </source>
</evidence>
<comment type="subcellular location">
    <subcellularLocation>
        <location evidence="9">Cell membrane</location>
        <topology evidence="9">Peripheral membrane protein</topology>
        <orientation evidence="9">Cytoplasmic side</orientation>
    </subcellularLocation>
    <subcellularLocation>
        <location evidence="9">Cytoplasm</location>
    </subcellularLocation>
</comment>
<name>A0ABU0LZN6_9BACT</name>
<dbReference type="EC" id="3.6.5.4" evidence="9"/>
<evidence type="ECO:0000313" key="11">
    <source>
        <dbReference type="EMBL" id="MDQ0514063.1"/>
    </source>
</evidence>
<dbReference type="Gene3D" id="3.40.50.300">
    <property type="entry name" value="P-loop containing nucleotide triphosphate hydrolases"/>
    <property type="match status" value="1"/>
</dbReference>
<comment type="similarity">
    <text evidence="9">Belongs to the GTP-binding SRP family. FtsY subfamily.</text>
</comment>
<evidence type="ECO:0000256" key="2">
    <source>
        <dbReference type="ARBA" id="ARBA00022490"/>
    </source>
</evidence>
<feature type="binding site" evidence="9">
    <location>
        <begin position="231"/>
        <end position="235"/>
    </location>
    <ligand>
        <name>GTP</name>
        <dbReference type="ChEBI" id="CHEBI:37565"/>
    </ligand>
</feature>
<dbReference type="CDD" id="cd17874">
    <property type="entry name" value="FtsY"/>
    <property type="match status" value="1"/>
</dbReference>
<dbReference type="SMART" id="SM00382">
    <property type="entry name" value="AAA"/>
    <property type="match status" value="1"/>
</dbReference>
<keyword evidence="2 9" id="KW-0963">Cytoplasm</keyword>
<evidence type="ECO:0000256" key="4">
    <source>
        <dbReference type="ARBA" id="ARBA00022801"/>
    </source>
</evidence>
<gene>
    <name evidence="9" type="primary">ftsY</name>
    <name evidence="11" type="ORF">J2Z62_000501</name>
</gene>
<evidence type="ECO:0000256" key="9">
    <source>
        <dbReference type="HAMAP-Rule" id="MF_00920"/>
    </source>
</evidence>
<dbReference type="SUPFAM" id="SSF47364">
    <property type="entry name" value="Domain of the SRP/SRP receptor G-proteins"/>
    <property type="match status" value="1"/>
</dbReference>
<evidence type="ECO:0000256" key="3">
    <source>
        <dbReference type="ARBA" id="ARBA00022741"/>
    </source>
</evidence>
<evidence type="ECO:0000256" key="7">
    <source>
        <dbReference type="ARBA" id="ARBA00023170"/>
    </source>
</evidence>
<dbReference type="SUPFAM" id="SSF52540">
    <property type="entry name" value="P-loop containing nucleoside triphosphate hydrolases"/>
    <property type="match status" value="1"/>
</dbReference>